<protein>
    <submittedName>
        <fullName evidence="1">Uncharacterized protein</fullName>
    </submittedName>
</protein>
<evidence type="ECO:0000313" key="1">
    <source>
        <dbReference type="EMBL" id="KAJ8637462.1"/>
    </source>
</evidence>
<evidence type="ECO:0000313" key="2">
    <source>
        <dbReference type="Proteomes" id="UP001234297"/>
    </source>
</evidence>
<comment type="caution">
    <text evidence="1">The sequence shown here is derived from an EMBL/GenBank/DDBJ whole genome shotgun (WGS) entry which is preliminary data.</text>
</comment>
<dbReference type="EMBL" id="CM056811">
    <property type="protein sequence ID" value="KAJ8637462.1"/>
    <property type="molecule type" value="Genomic_DNA"/>
</dbReference>
<reference evidence="1 2" key="1">
    <citation type="journal article" date="2022" name="Hortic Res">
        <title>A haplotype resolved chromosomal level avocado genome allows analysis of novel avocado genes.</title>
        <authorList>
            <person name="Nath O."/>
            <person name="Fletcher S.J."/>
            <person name="Hayward A."/>
            <person name="Shaw L.M."/>
            <person name="Masouleh A.K."/>
            <person name="Furtado A."/>
            <person name="Henry R.J."/>
            <person name="Mitter N."/>
        </authorList>
    </citation>
    <scope>NUCLEOTIDE SEQUENCE [LARGE SCALE GENOMIC DNA]</scope>
    <source>
        <strain evidence="2">cv. Hass</strain>
    </source>
</reference>
<gene>
    <name evidence="1" type="ORF">MRB53_011729</name>
</gene>
<organism evidence="1 2">
    <name type="scientific">Persea americana</name>
    <name type="common">Avocado</name>
    <dbReference type="NCBI Taxonomy" id="3435"/>
    <lineage>
        <taxon>Eukaryota</taxon>
        <taxon>Viridiplantae</taxon>
        <taxon>Streptophyta</taxon>
        <taxon>Embryophyta</taxon>
        <taxon>Tracheophyta</taxon>
        <taxon>Spermatophyta</taxon>
        <taxon>Magnoliopsida</taxon>
        <taxon>Magnoliidae</taxon>
        <taxon>Laurales</taxon>
        <taxon>Lauraceae</taxon>
        <taxon>Persea</taxon>
    </lineage>
</organism>
<keyword evidence="2" id="KW-1185">Reference proteome</keyword>
<sequence>MLRVCGDSGFEKQSFSPNKDLISLSTNHLPLTLSALSPLILINKVSLIPFICLSSPQTQSPHNSTNPSDHSRGMAMTSAAVSSSTFAAAAIASCGLNSLRGRKTRVVYMGGLNSFGGLKADTNIASLGLPKCTNQSFAMVLSSLKSPSKGRGSEGGALSSTCSAAAEIFKIAAIMNGLVLIGVAVGFVLLRVEASVEEAEHDTDGIVGEPYLFNQEMMEDWSGGDCDQIGVGLDLQSLVSFLDSEADWLGE</sequence>
<accession>A0ACC2LVL5</accession>
<proteinExistence type="predicted"/>
<name>A0ACC2LVL5_PERAE</name>
<dbReference type="Proteomes" id="UP001234297">
    <property type="component" value="Chromosome 3"/>
</dbReference>